<keyword evidence="4 11" id="KW-0548">Nucleotidyltransferase</keyword>
<evidence type="ECO:0000256" key="1">
    <source>
        <dbReference type="ARBA" id="ARBA00003452"/>
    </source>
</evidence>
<dbReference type="NCBIfam" id="TIGR01405">
    <property type="entry name" value="polC_Gram_pos"/>
    <property type="match status" value="1"/>
</dbReference>
<dbReference type="InterPro" id="IPR013520">
    <property type="entry name" value="Ribonucl_H"/>
</dbReference>
<dbReference type="InterPro" id="IPR040982">
    <property type="entry name" value="DNA_pol3_finger"/>
</dbReference>
<dbReference type="InterPro" id="IPR006054">
    <property type="entry name" value="DnaQ"/>
</dbReference>
<dbReference type="PANTHER" id="PTHR32294:SF5">
    <property type="entry name" value="DNA POLYMERASE III POLC-TYPE"/>
    <property type="match status" value="1"/>
</dbReference>
<dbReference type="NCBIfam" id="NF001688">
    <property type="entry name" value="PRK00448.1"/>
    <property type="match status" value="1"/>
</dbReference>
<dbReference type="STRING" id="36847.CLNEO_11680"/>
<feature type="domain" description="Polymerase/histidinol phosphatase N-terminal" evidence="14">
    <location>
        <begin position="336"/>
        <end position="403"/>
    </location>
</feature>
<dbReference type="FunFam" id="3.30.420.10:FF:000045">
    <property type="entry name" value="3'-5' exonuclease DinG"/>
    <property type="match status" value="1"/>
</dbReference>
<keyword evidence="8 11" id="KW-0269">Exonuclease</keyword>
<dbReference type="CDD" id="cd06127">
    <property type="entry name" value="DEDDh"/>
    <property type="match status" value="1"/>
</dbReference>
<name>A0A136WFG4_9FIRM</name>
<dbReference type="Pfam" id="PF02811">
    <property type="entry name" value="PHP"/>
    <property type="match status" value="1"/>
</dbReference>
<keyword evidence="5 11" id="KW-0235">DNA replication</keyword>
<evidence type="ECO:0000256" key="8">
    <source>
        <dbReference type="ARBA" id="ARBA00022839"/>
    </source>
</evidence>
<keyword evidence="7 11" id="KW-0378">Hydrolase</keyword>
<feature type="coiled-coil region" evidence="12">
    <location>
        <begin position="45"/>
        <end position="72"/>
    </location>
</feature>
<keyword evidence="3 11" id="KW-0808">Transferase</keyword>
<dbReference type="GO" id="GO:0008408">
    <property type="term" value="F:3'-5' exonuclease activity"/>
    <property type="evidence" value="ECO:0007669"/>
    <property type="project" value="UniProtKB-UniRule"/>
</dbReference>
<dbReference type="GO" id="GO:0006261">
    <property type="term" value="P:DNA-templated DNA replication"/>
    <property type="evidence" value="ECO:0007669"/>
    <property type="project" value="UniProtKB-UniRule"/>
</dbReference>
<dbReference type="InterPro" id="IPR044923">
    <property type="entry name" value="PolC_middle_finger_sf"/>
</dbReference>
<dbReference type="Pfam" id="PF14579">
    <property type="entry name" value="HHH_6"/>
    <property type="match status" value="1"/>
</dbReference>
<dbReference type="SMART" id="SM00481">
    <property type="entry name" value="POLIIIAc"/>
    <property type="match status" value="1"/>
</dbReference>
<evidence type="ECO:0000256" key="5">
    <source>
        <dbReference type="ARBA" id="ARBA00022705"/>
    </source>
</evidence>
<dbReference type="OrthoDB" id="9804290at2"/>
<dbReference type="SMART" id="SM00479">
    <property type="entry name" value="EXOIII"/>
    <property type="match status" value="1"/>
</dbReference>
<evidence type="ECO:0000256" key="4">
    <source>
        <dbReference type="ARBA" id="ARBA00022695"/>
    </source>
</evidence>
<dbReference type="InterPro" id="IPR028112">
    <property type="entry name" value="DNA_PolC-type_N_I"/>
</dbReference>
<evidence type="ECO:0000256" key="10">
    <source>
        <dbReference type="ARBA" id="ARBA00049244"/>
    </source>
</evidence>
<dbReference type="Gene3D" id="3.30.1900.20">
    <property type="match status" value="2"/>
</dbReference>
<dbReference type="NCBIfam" id="TIGR00573">
    <property type="entry name" value="dnaq"/>
    <property type="match status" value="1"/>
</dbReference>
<dbReference type="InterPro" id="IPR012340">
    <property type="entry name" value="NA-bd_OB-fold"/>
</dbReference>
<evidence type="ECO:0000256" key="6">
    <source>
        <dbReference type="ARBA" id="ARBA00022722"/>
    </source>
</evidence>
<evidence type="ECO:0000256" key="2">
    <source>
        <dbReference type="ARBA" id="ARBA00022490"/>
    </source>
</evidence>
<dbReference type="EC" id="2.7.7.7" evidence="11"/>
<keyword evidence="9 11" id="KW-0239">DNA-directed DNA polymerase</keyword>
<protein>
    <recommendedName>
        <fullName evidence="11">DNA polymerase III PolC-type</fullName>
        <shortName evidence="11">PolIII</shortName>
        <ecNumber evidence="11">2.7.7.7</ecNumber>
    </recommendedName>
</protein>
<evidence type="ECO:0000256" key="12">
    <source>
        <dbReference type="SAM" id="Coils"/>
    </source>
</evidence>
<evidence type="ECO:0000313" key="15">
    <source>
        <dbReference type="EMBL" id="KXL53197.1"/>
    </source>
</evidence>
<accession>A0A136WFG4</accession>
<dbReference type="InterPro" id="IPR011708">
    <property type="entry name" value="DNA_pol3_alpha_NTPase_dom"/>
</dbReference>
<sequence length="1444" mass="162331">MTVQSFENVFHKISLSFGVKKAFAETKVENLTIFKKERVVAVDMISQKLISLNEAEKLKEELKRALPGIKEIRLSLKYSLGELDESSFISSYWENIKVYISQQSKICAGIISDAEWKLKDGKLLIYVKNNMAYYMAQKKLDKTLQHMIMQETQRPFVIQFKNVAQTDAEAEMFEREKEAKENEFLEQIVSAQAEAAQEKSTAEAAGISDSVQKGILFGKECVGNRIPIVESKTVGETVVIEGIIFNVESREIKSGDKYIISFDITDKTDSTTVKFFVKKSIFDGELQDRFKMGACMRIQGDVQFDKYAKEINIMAKNINQAKAVPPRMDQSAEKRVELHLHTQMSSMDGVTAVKNYIKRAIDWGHKAIAITDHGVVQAFPDAMNAAGKSDLKVIYGVEAYLVDDLGNVVTMSRGQNLDDDFVVFDIETTGLSRETEMITEIGAVKLQNGKIIDRFSSFVNPQKPISEEITKLTGITDEMVADAPKIQEVLPKFLEFAKDAVLVAHNASFDTGFVRVAAERYCNIEVENTVLDTLELARTLLPQLSKHKLNIICEHLNISLVGHHRAVNDAEATAEMFLKFIDMMVEKKIFTLDEINIFSSRTVNYKKLRAHHAIILVENYTGLRNLYELVSLSHIDYFYRKPRIPKSQLMRLREGLILGSACEAGELYRALLDSAPKEVVENIVRFYDYLEIQPLGNNRFMIDSPKVAAIRSMEDLIAINKKIVNLGEKYHKPVVATCDVHFIDPDDSVYRKIIMAAEGFSDAENQPPLYFRTTEEMLQEFAYLGDDKAREVVITNTNLVADRIEKIKPIPDETFPPKIEGADDELRRICMEKAYSIYGDPLPSIVQERLETELNSIISNGYAVLYIIAQKLVWKSVEDGYLVGSRGSVGSSFAANMAGITEVNSLPPHYVCPNCKYSDFESETVKTYALEEACGCDMPDKNCPVCGEKLHKDGHDIPFQTFLGFEGDKEPDIDLNFSGEYQQRAHAYTEELFGVGHVFKAGTIGTLADKTAYGFVKKYFDEREKIVHNAEINRLVLGCTGIKRTTGQHPGGLMVVPNDHSIFEFCPIQRPANDVNSKITTTHFDYHSISGRLLKLDLLGHDDPTVIRMLFDLTGVNPQTVPLGDPETMSLFESPKALGVTEEEISCKTGTLGIPEFGTKFVRGMLLDTKPKTFADLLRISGLSHGTDVWLGNAQTLIENGTISLKETISTRDSIMIYLINKGVDKKKSFKIMEKVRKGKGLTEEDIADMKASNVPDWYIESCQKIKYMFPKAHAAAYVMMAFRIAYFKIHYPEAYYAAYFTVRACDDFDYASMCKGIEKAKEAIKEIHAKGMEATAKDKNKLTVLEIVVEFYARGFRFLPMDLYKSDSKKFIVTKEGLIPPFNSLQGLGTTAAESIVAGRVDGEFNTLEELKNRTSLGRSLIDLLKENGVLNGIPETNQLSLF</sequence>
<dbReference type="Pfam" id="PF14480">
    <property type="entry name" value="DNA_pol3_a_NI"/>
    <property type="match status" value="1"/>
</dbReference>
<dbReference type="Gene3D" id="2.40.50.140">
    <property type="entry name" value="Nucleic acid-binding proteins"/>
    <property type="match status" value="1"/>
</dbReference>
<dbReference type="Gene3D" id="1.10.150.700">
    <property type="entry name" value="PolC, middle finger domain"/>
    <property type="match status" value="1"/>
</dbReference>
<dbReference type="InterPro" id="IPR006308">
    <property type="entry name" value="Pol_III_a_PolC-type_gram_pos"/>
</dbReference>
<proteinExistence type="inferred from homology"/>
<keyword evidence="16" id="KW-1185">Reference proteome</keyword>
<gene>
    <name evidence="15" type="primary">polC_1</name>
    <name evidence="11" type="synonym">polC</name>
    <name evidence="15" type="ORF">CLNEO_11680</name>
</gene>
<dbReference type="InterPro" id="IPR004805">
    <property type="entry name" value="DnaE2/DnaE/PolC"/>
</dbReference>
<comment type="similarity">
    <text evidence="11">Belongs to the DNA polymerase type-C family. PolC subfamily.</text>
</comment>
<dbReference type="GO" id="GO:0003887">
    <property type="term" value="F:DNA-directed DNA polymerase activity"/>
    <property type="evidence" value="ECO:0007669"/>
    <property type="project" value="UniProtKB-UniRule"/>
</dbReference>
<dbReference type="Gene3D" id="1.10.150.870">
    <property type="match status" value="1"/>
</dbReference>
<dbReference type="InterPro" id="IPR024754">
    <property type="entry name" value="DNA_PolC-like_N_II"/>
</dbReference>
<dbReference type="InterPro" id="IPR029460">
    <property type="entry name" value="DNAPol_HHH"/>
</dbReference>
<dbReference type="Pfam" id="PF00929">
    <property type="entry name" value="RNase_T"/>
    <property type="match status" value="1"/>
</dbReference>
<dbReference type="Gene3D" id="6.10.140.1510">
    <property type="match status" value="1"/>
</dbReference>
<keyword evidence="6 11" id="KW-0540">Nuclease</keyword>
<comment type="subcellular location">
    <subcellularLocation>
        <location evidence="11">Cytoplasm</location>
    </subcellularLocation>
</comment>
<dbReference type="HAMAP" id="MF_00356">
    <property type="entry name" value="DNApol_PolC"/>
    <property type="match status" value="1"/>
</dbReference>
<dbReference type="InterPro" id="IPR036397">
    <property type="entry name" value="RNaseH_sf"/>
</dbReference>
<dbReference type="Gene3D" id="3.20.20.140">
    <property type="entry name" value="Metal-dependent hydrolases"/>
    <property type="match status" value="1"/>
</dbReference>
<dbReference type="PATRIC" id="fig|36847.3.peg.1353"/>
<dbReference type="Gene3D" id="3.30.420.10">
    <property type="entry name" value="Ribonuclease H-like superfamily/Ribonuclease H"/>
    <property type="match status" value="1"/>
</dbReference>
<dbReference type="InterPro" id="IPR004013">
    <property type="entry name" value="PHP_dom"/>
</dbReference>
<dbReference type="SUPFAM" id="SSF53098">
    <property type="entry name" value="Ribonuclease H-like"/>
    <property type="match status" value="1"/>
</dbReference>
<dbReference type="CDD" id="cd04484">
    <property type="entry name" value="polC_OBF"/>
    <property type="match status" value="1"/>
</dbReference>
<reference evidence="15 16" key="1">
    <citation type="submission" date="2016-01" db="EMBL/GenBank/DDBJ databases">
        <title>Genome sequence of Clostridium neopropionicum X4, DSM-3847.</title>
        <authorList>
            <person name="Poehlein A."/>
            <person name="Beck M.H."/>
            <person name="Bengelsdorf F.R."/>
            <person name="Daniel R."/>
            <person name="Duerre P."/>
        </authorList>
    </citation>
    <scope>NUCLEOTIDE SEQUENCE [LARGE SCALE GENOMIC DNA]</scope>
    <source>
        <strain evidence="15 16">DSM-3847</strain>
    </source>
</reference>
<dbReference type="InterPro" id="IPR003141">
    <property type="entry name" value="Pol/His_phosphatase_N"/>
</dbReference>
<comment type="catalytic activity">
    <reaction evidence="10 11">
        <text>DNA(n) + a 2'-deoxyribonucleoside 5'-triphosphate = DNA(n+1) + diphosphate</text>
        <dbReference type="Rhea" id="RHEA:22508"/>
        <dbReference type="Rhea" id="RHEA-COMP:17339"/>
        <dbReference type="Rhea" id="RHEA-COMP:17340"/>
        <dbReference type="ChEBI" id="CHEBI:33019"/>
        <dbReference type="ChEBI" id="CHEBI:61560"/>
        <dbReference type="ChEBI" id="CHEBI:173112"/>
        <dbReference type="EC" id="2.7.7.7"/>
    </reaction>
</comment>
<evidence type="ECO:0000313" key="16">
    <source>
        <dbReference type="Proteomes" id="UP000070539"/>
    </source>
</evidence>
<evidence type="ECO:0000256" key="9">
    <source>
        <dbReference type="ARBA" id="ARBA00022932"/>
    </source>
</evidence>
<evidence type="ECO:0000256" key="7">
    <source>
        <dbReference type="ARBA" id="ARBA00022801"/>
    </source>
</evidence>
<keyword evidence="12" id="KW-0175">Coiled coil</keyword>
<dbReference type="PANTHER" id="PTHR32294">
    <property type="entry name" value="DNA POLYMERASE III SUBUNIT ALPHA"/>
    <property type="match status" value="1"/>
</dbReference>
<dbReference type="GO" id="GO:0003677">
    <property type="term" value="F:DNA binding"/>
    <property type="evidence" value="ECO:0007669"/>
    <property type="project" value="UniProtKB-UniRule"/>
</dbReference>
<dbReference type="InterPro" id="IPR012337">
    <property type="entry name" value="RNaseH-like_sf"/>
</dbReference>
<dbReference type="GO" id="GO:0005737">
    <property type="term" value="C:cytoplasm"/>
    <property type="evidence" value="ECO:0007669"/>
    <property type="project" value="UniProtKB-SubCell"/>
</dbReference>
<dbReference type="Pfam" id="PF17657">
    <property type="entry name" value="DNA_pol3_finger"/>
    <property type="match status" value="1"/>
</dbReference>
<evidence type="ECO:0000256" key="11">
    <source>
        <dbReference type="HAMAP-Rule" id="MF_00356"/>
    </source>
</evidence>
<comment type="function">
    <text evidence="1 11">Required for replicative DNA synthesis. This DNA polymerase also exhibits 3' to 5' exonuclease activity.</text>
</comment>
<evidence type="ECO:0000259" key="14">
    <source>
        <dbReference type="SMART" id="SM00481"/>
    </source>
</evidence>
<keyword evidence="2 11" id="KW-0963">Cytoplasm</keyword>
<evidence type="ECO:0000256" key="3">
    <source>
        <dbReference type="ARBA" id="ARBA00022679"/>
    </source>
</evidence>
<dbReference type="RefSeq" id="WP_083531873.1">
    <property type="nucleotide sequence ID" value="NZ_LRVM01000003.1"/>
</dbReference>
<dbReference type="Proteomes" id="UP000070539">
    <property type="component" value="Unassembled WGS sequence"/>
</dbReference>
<dbReference type="EMBL" id="LRVM01000003">
    <property type="protein sequence ID" value="KXL53197.1"/>
    <property type="molecule type" value="Genomic_DNA"/>
</dbReference>
<dbReference type="CDD" id="cd07435">
    <property type="entry name" value="PHP_PolIIIA_POLC"/>
    <property type="match status" value="1"/>
</dbReference>
<dbReference type="Pfam" id="PF07733">
    <property type="entry name" value="DNA_pol3_alpha"/>
    <property type="match status" value="1"/>
</dbReference>
<comment type="caution">
    <text evidence="15">The sequence shown here is derived from an EMBL/GenBank/DDBJ whole genome shotgun (WGS) entry which is preliminary data.</text>
</comment>
<feature type="domain" description="Exonuclease" evidence="13">
    <location>
        <begin position="420"/>
        <end position="586"/>
    </location>
</feature>
<organism evidence="15 16">
    <name type="scientific">Anaerotignum neopropionicum</name>
    <dbReference type="NCBI Taxonomy" id="36847"/>
    <lineage>
        <taxon>Bacteria</taxon>
        <taxon>Bacillati</taxon>
        <taxon>Bacillota</taxon>
        <taxon>Clostridia</taxon>
        <taxon>Lachnospirales</taxon>
        <taxon>Anaerotignaceae</taxon>
        <taxon>Anaerotignum</taxon>
    </lineage>
</organism>
<dbReference type="Pfam" id="PF11490">
    <property type="entry name" value="DNA_pol3_a_NII"/>
    <property type="match status" value="1"/>
</dbReference>
<evidence type="ECO:0000259" key="13">
    <source>
        <dbReference type="SMART" id="SM00479"/>
    </source>
</evidence>